<proteinExistence type="predicted"/>
<dbReference type="EMBL" id="UINC01184418">
    <property type="protein sequence ID" value="SVD95625.1"/>
    <property type="molecule type" value="Genomic_DNA"/>
</dbReference>
<accession>A0A382ZKM6</accession>
<evidence type="ECO:0000313" key="1">
    <source>
        <dbReference type="EMBL" id="SVD95625.1"/>
    </source>
</evidence>
<gene>
    <name evidence="1" type="ORF">METZ01_LOCUS448479</name>
</gene>
<reference evidence="1" key="1">
    <citation type="submission" date="2018-05" db="EMBL/GenBank/DDBJ databases">
        <authorList>
            <person name="Lanie J.A."/>
            <person name="Ng W.-L."/>
            <person name="Kazmierczak K.M."/>
            <person name="Andrzejewski T.M."/>
            <person name="Davidsen T.M."/>
            <person name="Wayne K.J."/>
            <person name="Tettelin H."/>
            <person name="Glass J.I."/>
            <person name="Rusch D."/>
            <person name="Podicherti R."/>
            <person name="Tsui H.-C.T."/>
            <person name="Winkler M.E."/>
        </authorList>
    </citation>
    <scope>NUCLEOTIDE SEQUENCE</scope>
</reference>
<sequence>MKAQSPIRQDFRVILDFEFGSSTFLIVCSDEAPTEVRQLMESEMVGAMALV</sequence>
<name>A0A382ZKM6_9ZZZZ</name>
<organism evidence="1">
    <name type="scientific">marine metagenome</name>
    <dbReference type="NCBI Taxonomy" id="408172"/>
    <lineage>
        <taxon>unclassified sequences</taxon>
        <taxon>metagenomes</taxon>
        <taxon>ecological metagenomes</taxon>
    </lineage>
</organism>
<dbReference type="AlphaFoldDB" id="A0A382ZKM6"/>
<protein>
    <submittedName>
        <fullName evidence="1">Uncharacterized protein</fullName>
    </submittedName>
</protein>